<dbReference type="AlphaFoldDB" id="A0A5C6YPB5"/>
<dbReference type="GO" id="GO:0016829">
    <property type="term" value="F:lyase activity"/>
    <property type="evidence" value="ECO:0007669"/>
    <property type="project" value="UniProtKB-KW"/>
</dbReference>
<comment type="caution">
    <text evidence="1">The sequence shown here is derived from an EMBL/GenBank/DDBJ whole genome shotgun (WGS) entry which is preliminary data.</text>
</comment>
<evidence type="ECO:0000313" key="1">
    <source>
        <dbReference type="EMBL" id="TXD69450.1"/>
    </source>
</evidence>
<dbReference type="EMBL" id="VORU01000004">
    <property type="protein sequence ID" value="TXD69450.1"/>
    <property type="molecule type" value="Genomic_DNA"/>
</dbReference>
<evidence type="ECO:0000313" key="2">
    <source>
        <dbReference type="Proteomes" id="UP000321945"/>
    </source>
</evidence>
<organism evidence="1 2">
    <name type="scientific">Aequorivita lipolytica</name>
    <dbReference type="NCBI Taxonomy" id="153267"/>
    <lineage>
        <taxon>Bacteria</taxon>
        <taxon>Pseudomonadati</taxon>
        <taxon>Bacteroidota</taxon>
        <taxon>Flavobacteriia</taxon>
        <taxon>Flavobacteriales</taxon>
        <taxon>Flavobacteriaceae</taxon>
        <taxon>Aequorivita</taxon>
    </lineage>
</organism>
<keyword evidence="1" id="KW-0456">Lyase</keyword>
<proteinExistence type="predicted"/>
<sequence length="188" mass="22369">MLPEDLKVKLMEVDSGRKKRQEIASWIVKKPHYVRETLQWCFTPDSELLVKAAWVLEIICERKPLLFFKYMYLFFEQLPNIKNDSALRSCAKICKILCYEHYMLKYTYFRNILSKDQRKIMTECCFDWLITNQKVACQAPAMDALYYLGQDKMGDWIYPELRNILTENAPNKSAGYQARARKILKRIS</sequence>
<name>A0A5C6YPB5_9FLAO</name>
<accession>A0A5C6YPB5</accession>
<dbReference type="Proteomes" id="UP000321945">
    <property type="component" value="Unassembled WGS sequence"/>
</dbReference>
<keyword evidence="2" id="KW-1185">Reference proteome</keyword>
<protein>
    <submittedName>
        <fullName evidence="1">Adenylosuccinate lyase</fullName>
    </submittedName>
</protein>
<gene>
    <name evidence="1" type="ORF">ESV24_06325</name>
</gene>
<dbReference type="RefSeq" id="WP_111815548.1">
    <property type="nucleotide sequence ID" value="NZ_CBCRZQ010000004.1"/>
</dbReference>
<dbReference type="OrthoDB" id="979487at2"/>
<reference evidence="1 2" key="1">
    <citation type="submission" date="2019-08" db="EMBL/GenBank/DDBJ databases">
        <title>Genome of Aequorivita lipolytica Y10-2 (type strain).</title>
        <authorList>
            <person name="Bowman J.P."/>
        </authorList>
    </citation>
    <scope>NUCLEOTIDE SEQUENCE [LARGE SCALE GENOMIC DNA]</scope>
    <source>
        <strain evidence="1 2">Y10-2</strain>
    </source>
</reference>